<proteinExistence type="predicted"/>
<dbReference type="PANTHER" id="PTHR35936">
    <property type="entry name" value="MEMBRANE-BOUND LYTIC MUREIN TRANSGLYCOSYLASE F"/>
    <property type="match status" value="1"/>
</dbReference>
<feature type="signal peptide" evidence="2">
    <location>
        <begin position="1"/>
        <end position="21"/>
    </location>
</feature>
<protein>
    <submittedName>
        <fullName evidence="4">ABC transporter substrate-binding protein</fullName>
    </submittedName>
</protein>
<evidence type="ECO:0000313" key="5">
    <source>
        <dbReference type="Proteomes" id="UP001614394"/>
    </source>
</evidence>
<gene>
    <name evidence="4" type="ORF">ACIGXA_33525</name>
</gene>
<evidence type="ECO:0000256" key="1">
    <source>
        <dbReference type="ARBA" id="ARBA00022729"/>
    </source>
</evidence>
<dbReference type="SUPFAM" id="SSF53850">
    <property type="entry name" value="Periplasmic binding protein-like II"/>
    <property type="match status" value="1"/>
</dbReference>
<feature type="chain" id="PRO_5046283930" evidence="2">
    <location>
        <begin position="22"/>
        <end position="288"/>
    </location>
</feature>
<dbReference type="PANTHER" id="PTHR35936:SF19">
    <property type="entry name" value="AMINO-ACID-BINDING PROTEIN YXEM-RELATED"/>
    <property type="match status" value="1"/>
</dbReference>
<keyword evidence="5" id="KW-1185">Reference proteome</keyword>
<comment type="caution">
    <text evidence="4">The sequence shown here is derived from an EMBL/GenBank/DDBJ whole genome shotgun (WGS) entry which is preliminary data.</text>
</comment>
<evidence type="ECO:0000313" key="4">
    <source>
        <dbReference type="EMBL" id="MFI9105441.1"/>
    </source>
</evidence>
<evidence type="ECO:0000256" key="2">
    <source>
        <dbReference type="SAM" id="SignalP"/>
    </source>
</evidence>
<keyword evidence="1 2" id="KW-0732">Signal</keyword>
<evidence type="ECO:0000259" key="3">
    <source>
        <dbReference type="SMART" id="SM00062"/>
    </source>
</evidence>
<sequence length="288" mass="30736">MRTAVGIAAGALMLATPACDAGNSDSARHGYGDCEVTGRYGEFELTPEVPGSLTVEASLPAPGWWNGASPTTIKDGYEYCMAANIAYRSGLDRVEVKDVPFSAIVAGRTKGFDVALSEITITRDREKVADFSEPYFSANQGVLTRTGAKIDARSVRAARIGVSDGATGEKFVEDRLKPARAVKVFPNDPEMLAALANGQVDAVVHDVTLLLAYAQRSDGRLEVVGQYRTDEGIGALFQKGSPNRTTVDRIIGQMKRDGTLAKFSAVYLGAAYGRDPAKIPYFTIGRTA</sequence>
<dbReference type="CDD" id="cd13530">
    <property type="entry name" value="PBP2_peptides_like"/>
    <property type="match status" value="1"/>
</dbReference>
<dbReference type="InterPro" id="IPR001638">
    <property type="entry name" value="Solute-binding_3/MltF_N"/>
</dbReference>
<dbReference type="Pfam" id="PF00497">
    <property type="entry name" value="SBP_bac_3"/>
    <property type="match status" value="1"/>
</dbReference>
<accession>A0ABW8CG66</accession>
<organism evidence="4 5">
    <name type="scientific">Streptomyces fildesensis</name>
    <dbReference type="NCBI Taxonomy" id="375757"/>
    <lineage>
        <taxon>Bacteria</taxon>
        <taxon>Bacillati</taxon>
        <taxon>Actinomycetota</taxon>
        <taxon>Actinomycetes</taxon>
        <taxon>Kitasatosporales</taxon>
        <taxon>Streptomycetaceae</taxon>
        <taxon>Streptomyces</taxon>
    </lineage>
</organism>
<dbReference type="RefSeq" id="WP_399656123.1">
    <property type="nucleotide sequence ID" value="NZ_JBITYG010000012.1"/>
</dbReference>
<feature type="domain" description="Solute-binding protein family 3/N-terminal" evidence="3">
    <location>
        <begin position="72"/>
        <end position="271"/>
    </location>
</feature>
<name>A0ABW8CG66_9ACTN</name>
<dbReference type="SMART" id="SM00062">
    <property type="entry name" value="PBPb"/>
    <property type="match status" value="1"/>
</dbReference>
<dbReference type="EMBL" id="JBITYG010000012">
    <property type="protein sequence ID" value="MFI9105441.1"/>
    <property type="molecule type" value="Genomic_DNA"/>
</dbReference>
<dbReference type="Gene3D" id="3.40.190.10">
    <property type="entry name" value="Periplasmic binding protein-like II"/>
    <property type="match status" value="2"/>
</dbReference>
<reference evidence="4 5" key="1">
    <citation type="submission" date="2024-10" db="EMBL/GenBank/DDBJ databases">
        <title>The Natural Products Discovery Center: Release of the First 8490 Sequenced Strains for Exploring Actinobacteria Biosynthetic Diversity.</title>
        <authorList>
            <person name="Kalkreuter E."/>
            <person name="Kautsar S.A."/>
            <person name="Yang D."/>
            <person name="Bader C.D."/>
            <person name="Teijaro C.N."/>
            <person name="Fluegel L."/>
            <person name="Davis C.M."/>
            <person name="Simpson J.R."/>
            <person name="Lauterbach L."/>
            <person name="Steele A.D."/>
            <person name="Gui C."/>
            <person name="Meng S."/>
            <person name="Li G."/>
            <person name="Viehrig K."/>
            <person name="Ye F."/>
            <person name="Su P."/>
            <person name="Kiefer A.F."/>
            <person name="Nichols A."/>
            <person name="Cepeda A.J."/>
            <person name="Yan W."/>
            <person name="Fan B."/>
            <person name="Jiang Y."/>
            <person name="Adhikari A."/>
            <person name="Zheng C.-J."/>
            <person name="Schuster L."/>
            <person name="Cowan T.M."/>
            <person name="Smanski M.J."/>
            <person name="Chevrette M.G."/>
            <person name="De Carvalho L.P.S."/>
            <person name="Shen B."/>
        </authorList>
    </citation>
    <scope>NUCLEOTIDE SEQUENCE [LARGE SCALE GENOMIC DNA]</scope>
    <source>
        <strain evidence="4 5">NPDC053399</strain>
    </source>
</reference>
<dbReference type="Proteomes" id="UP001614394">
    <property type="component" value="Unassembled WGS sequence"/>
</dbReference>